<feature type="region of interest" description="Disordered" evidence="2">
    <location>
        <begin position="1"/>
        <end position="77"/>
    </location>
</feature>
<evidence type="ECO:0000256" key="1">
    <source>
        <dbReference type="PROSITE-ProRule" id="PRU00723"/>
    </source>
</evidence>
<keyword evidence="1" id="KW-0479">Metal-binding</keyword>
<feature type="domain" description="C3H1-type" evidence="3">
    <location>
        <begin position="476"/>
        <end position="503"/>
    </location>
</feature>
<evidence type="ECO:0000259" key="3">
    <source>
        <dbReference type="PROSITE" id="PS50103"/>
    </source>
</evidence>
<feature type="compositionally biased region" description="Gly residues" evidence="2">
    <location>
        <begin position="1"/>
        <end position="10"/>
    </location>
</feature>
<feature type="region of interest" description="Disordered" evidence="2">
    <location>
        <begin position="323"/>
        <end position="343"/>
    </location>
</feature>
<comment type="caution">
    <text evidence="4">The sequence shown here is derived from an EMBL/GenBank/DDBJ whole genome shotgun (WGS) entry which is preliminary data.</text>
</comment>
<evidence type="ECO:0000313" key="4">
    <source>
        <dbReference type="EMBL" id="OQV20454.1"/>
    </source>
</evidence>
<protein>
    <recommendedName>
        <fullName evidence="3">C3H1-type domain-containing protein</fullName>
    </recommendedName>
</protein>
<dbReference type="AlphaFoldDB" id="A0A1W0WZ20"/>
<sequence length="503" mass="54377">MVGGFAGGGGEHLKRKPVEDPLNSGSGKRLKEAADESFFQNGPPLSPSHDSNAQQDDNSDFPGLLGEPRNTLDQTEVDELSTIDWSQGRRRGPSGLLTCVLDRRRQREQLQNGGAAAGGAAAVARKKKVRFVSEEKLVKIQTFELDETERQNVYRTGQAVTGIDIKKSDSQSERKSLEHAQYEDHAAEVVDEHPWYTPPALSGLPPPLIVPGKDSVERLALSASTARHSLSGSLTTFHNREDLPDCPEEPADSLVVKGSVPEHCKLIPLLRPGMNLSQPLMLAPRGPLRDPPMVGGLPPVSPQPQQQQPPFQFTGVINGPSERETGGVSLTPGVGSTTTTKTADAPTVAPDFAVRLAKALAVNNSTRIDGPPTIAANSDAHHYSPPPVFQGNPGINGTPAYSAIRPEYYPTQQYGGPPPIQQYPPHMQQRPPWHHSSSGGDHPPRGPRPSYPPNSYSTANTVFEARGNFPQVRRNSSGIRMCSYFNLPKGCRNGANCTFSHER</sequence>
<dbReference type="GO" id="GO:0008157">
    <property type="term" value="F:protein phosphatase 1 binding"/>
    <property type="evidence" value="ECO:0007669"/>
    <property type="project" value="TreeGrafter"/>
</dbReference>
<dbReference type="PROSITE" id="PS50103">
    <property type="entry name" value="ZF_C3H1"/>
    <property type="match status" value="1"/>
</dbReference>
<name>A0A1W0WZ20_HYPEX</name>
<proteinExistence type="predicted"/>
<dbReference type="GO" id="GO:0072357">
    <property type="term" value="C:PTW/PP1 phosphatase complex"/>
    <property type="evidence" value="ECO:0007669"/>
    <property type="project" value="TreeGrafter"/>
</dbReference>
<dbReference type="OrthoDB" id="2138378at2759"/>
<dbReference type="Proteomes" id="UP000192578">
    <property type="component" value="Unassembled WGS sequence"/>
</dbReference>
<feature type="region of interest" description="Disordered" evidence="2">
    <location>
        <begin position="369"/>
        <end position="459"/>
    </location>
</feature>
<organism evidence="4 5">
    <name type="scientific">Hypsibius exemplaris</name>
    <name type="common">Freshwater tardigrade</name>
    <dbReference type="NCBI Taxonomy" id="2072580"/>
    <lineage>
        <taxon>Eukaryota</taxon>
        <taxon>Metazoa</taxon>
        <taxon>Ecdysozoa</taxon>
        <taxon>Tardigrada</taxon>
        <taxon>Eutardigrada</taxon>
        <taxon>Parachela</taxon>
        <taxon>Hypsibioidea</taxon>
        <taxon>Hypsibiidae</taxon>
        <taxon>Hypsibius</taxon>
    </lineage>
</organism>
<dbReference type="PANTHER" id="PTHR46557">
    <property type="entry name" value="SERINE/THREONINE-PROTEIN PHOSPHATASE 1 REGULATORY SUBUNIT 10-RELATED"/>
    <property type="match status" value="1"/>
</dbReference>
<keyword evidence="1" id="KW-0863">Zinc-finger</keyword>
<keyword evidence="1" id="KW-0862">Zinc</keyword>
<dbReference type="GO" id="GO:0000785">
    <property type="term" value="C:chromatin"/>
    <property type="evidence" value="ECO:0007669"/>
    <property type="project" value="TreeGrafter"/>
</dbReference>
<accession>A0A1W0WZ20</accession>
<evidence type="ECO:0000256" key="2">
    <source>
        <dbReference type="SAM" id="MobiDB-lite"/>
    </source>
</evidence>
<evidence type="ECO:0000313" key="5">
    <source>
        <dbReference type="Proteomes" id="UP000192578"/>
    </source>
</evidence>
<feature type="compositionally biased region" description="Low complexity" evidence="2">
    <location>
        <begin position="326"/>
        <end position="343"/>
    </location>
</feature>
<keyword evidence="5" id="KW-1185">Reference proteome</keyword>
<dbReference type="PANTHER" id="PTHR46557:SF1">
    <property type="entry name" value="SERINE_THREONINE-PROTEIN PHOSPHATASE 1 REGULATORY SUBUNIT 10"/>
    <property type="match status" value="1"/>
</dbReference>
<feature type="zinc finger region" description="C3H1-type" evidence="1">
    <location>
        <begin position="476"/>
        <end position="503"/>
    </location>
</feature>
<feature type="compositionally biased region" description="Low complexity" evidence="2">
    <location>
        <begin position="406"/>
        <end position="415"/>
    </location>
</feature>
<gene>
    <name evidence="4" type="ORF">BV898_05499</name>
</gene>
<dbReference type="InterPro" id="IPR000571">
    <property type="entry name" value="Znf_CCCH"/>
</dbReference>
<dbReference type="EMBL" id="MTYJ01000030">
    <property type="protein sequence ID" value="OQV20454.1"/>
    <property type="molecule type" value="Genomic_DNA"/>
</dbReference>
<reference evidence="5" key="1">
    <citation type="submission" date="2017-01" db="EMBL/GenBank/DDBJ databases">
        <title>Comparative genomics of anhydrobiosis in the tardigrade Hypsibius dujardini.</title>
        <authorList>
            <person name="Yoshida Y."/>
            <person name="Koutsovoulos G."/>
            <person name="Laetsch D."/>
            <person name="Stevens L."/>
            <person name="Kumar S."/>
            <person name="Horikawa D."/>
            <person name="Ishino K."/>
            <person name="Komine S."/>
            <person name="Tomita M."/>
            <person name="Blaxter M."/>
            <person name="Arakawa K."/>
        </authorList>
    </citation>
    <scope>NUCLEOTIDE SEQUENCE [LARGE SCALE GENOMIC DNA]</scope>
    <source>
        <strain evidence="5">Z151</strain>
    </source>
</reference>
<dbReference type="GO" id="GO:0008270">
    <property type="term" value="F:zinc ion binding"/>
    <property type="evidence" value="ECO:0007669"/>
    <property type="project" value="UniProtKB-KW"/>
</dbReference>